<accession>A0A0D2BTN2</accession>
<proteinExistence type="inferred from homology"/>
<keyword evidence="5" id="KW-0325">Glycoprotein</keyword>
<dbReference type="EMBL" id="KN847319">
    <property type="protein sequence ID" value="KIW55841.1"/>
    <property type="molecule type" value="Genomic_DNA"/>
</dbReference>
<protein>
    <recommendedName>
        <fullName evidence="6">Carboxypeptidase</fullName>
        <ecNumber evidence="6">3.4.16.-</ecNumber>
    </recommendedName>
</protein>
<keyword evidence="3 6" id="KW-0645">Protease</keyword>
<keyword evidence="4 6" id="KW-0378">Hydrolase</keyword>
<evidence type="ECO:0000256" key="3">
    <source>
        <dbReference type="ARBA" id="ARBA00022670"/>
    </source>
</evidence>
<feature type="signal peptide" evidence="6">
    <location>
        <begin position="1"/>
        <end position="22"/>
    </location>
</feature>
<evidence type="ECO:0000256" key="6">
    <source>
        <dbReference type="RuleBase" id="RU361156"/>
    </source>
</evidence>
<gene>
    <name evidence="7" type="ORF">PV05_04558</name>
</gene>
<dbReference type="PRINTS" id="PR00724">
    <property type="entry name" value="CRBOXYPTASEC"/>
</dbReference>
<dbReference type="STRING" id="348802.A0A0D2BTN2"/>
<feature type="chain" id="PRO_5009025398" description="Carboxypeptidase" evidence="6">
    <location>
        <begin position="23"/>
        <end position="552"/>
    </location>
</feature>
<dbReference type="AlphaFoldDB" id="A0A0D2BTN2"/>
<dbReference type="SUPFAM" id="SSF53474">
    <property type="entry name" value="alpha/beta-Hydrolases"/>
    <property type="match status" value="1"/>
</dbReference>
<dbReference type="InterPro" id="IPR033124">
    <property type="entry name" value="Ser_caboxypep_his_AS"/>
</dbReference>
<keyword evidence="8" id="KW-1185">Reference proteome</keyword>
<dbReference type="MEROPS" id="S10.006"/>
<dbReference type="Pfam" id="PF00450">
    <property type="entry name" value="Peptidase_S10"/>
    <property type="match status" value="2"/>
</dbReference>
<dbReference type="PANTHER" id="PTHR11802">
    <property type="entry name" value="SERINE PROTEASE FAMILY S10 SERINE CARBOXYPEPTIDASE"/>
    <property type="match status" value="1"/>
</dbReference>
<dbReference type="OrthoDB" id="443318at2759"/>
<keyword evidence="2 6" id="KW-0121">Carboxypeptidase</keyword>
<keyword evidence="6" id="KW-0732">Signal</keyword>
<dbReference type="GO" id="GO:0006508">
    <property type="term" value="P:proteolysis"/>
    <property type="evidence" value="ECO:0007669"/>
    <property type="project" value="UniProtKB-KW"/>
</dbReference>
<evidence type="ECO:0000313" key="8">
    <source>
        <dbReference type="Proteomes" id="UP000054342"/>
    </source>
</evidence>
<dbReference type="PROSITE" id="PS00131">
    <property type="entry name" value="CARBOXYPEPT_SER_SER"/>
    <property type="match status" value="1"/>
</dbReference>
<dbReference type="PROSITE" id="PS00560">
    <property type="entry name" value="CARBOXYPEPT_SER_HIS"/>
    <property type="match status" value="1"/>
</dbReference>
<dbReference type="GeneID" id="25326466"/>
<dbReference type="PANTHER" id="PTHR11802:SF479">
    <property type="entry name" value="CARBOXYPEPTIDASE"/>
    <property type="match status" value="1"/>
</dbReference>
<organism evidence="7 8">
    <name type="scientific">Exophiala xenobiotica</name>
    <dbReference type="NCBI Taxonomy" id="348802"/>
    <lineage>
        <taxon>Eukaryota</taxon>
        <taxon>Fungi</taxon>
        <taxon>Dikarya</taxon>
        <taxon>Ascomycota</taxon>
        <taxon>Pezizomycotina</taxon>
        <taxon>Eurotiomycetes</taxon>
        <taxon>Chaetothyriomycetidae</taxon>
        <taxon>Chaetothyriales</taxon>
        <taxon>Herpotrichiellaceae</taxon>
        <taxon>Exophiala</taxon>
    </lineage>
</organism>
<evidence type="ECO:0000256" key="1">
    <source>
        <dbReference type="ARBA" id="ARBA00009431"/>
    </source>
</evidence>
<comment type="similarity">
    <text evidence="1 6">Belongs to the peptidase S10 family.</text>
</comment>
<dbReference type="GO" id="GO:0004185">
    <property type="term" value="F:serine-type carboxypeptidase activity"/>
    <property type="evidence" value="ECO:0007669"/>
    <property type="project" value="UniProtKB-UniRule"/>
</dbReference>
<evidence type="ECO:0000256" key="4">
    <source>
        <dbReference type="ARBA" id="ARBA00022801"/>
    </source>
</evidence>
<reference evidence="7 8" key="1">
    <citation type="submission" date="2015-01" db="EMBL/GenBank/DDBJ databases">
        <title>The Genome Sequence of Exophiala xenobiotica CBS118157.</title>
        <authorList>
            <consortium name="The Broad Institute Genomics Platform"/>
            <person name="Cuomo C."/>
            <person name="de Hoog S."/>
            <person name="Gorbushina A."/>
            <person name="Stielow B."/>
            <person name="Teixiera M."/>
            <person name="Abouelleil A."/>
            <person name="Chapman S.B."/>
            <person name="Priest M."/>
            <person name="Young S.K."/>
            <person name="Wortman J."/>
            <person name="Nusbaum C."/>
            <person name="Birren B."/>
        </authorList>
    </citation>
    <scope>NUCLEOTIDE SEQUENCE [LARGE SCALE GENOMIC DNA]</scope>
    <source>
        <strain evidence="7 8">CBS 118157</strain>
    </source>
</reference>
<dbReference type="Gene3D" id="3.40.50.1820">
    <property type="entry name" value="alpha/beta hydrolase"/>
    <property type="match status" value="1"/>
</dbReference>
<dbReference type="InterPro" id="IPR018202">
    <property type="entry name" value="Ser_caboxypep_ser_AS"/>
</dbReference>
<evidence type="ECO:0000256" key="5">
    <source>
        <dbReference type="ARBA" id="ARBA00023180"/>
    </source>
</evidence>
<dbReference type="EC" id="3.4.16.-" evidence="6"/>
<dbReference type="InterPro" id="IPR001563">
    <property type="entry name" value="Peptidase_S10"/>
</dbReference>
<dbReference type="Proteomes" id="UP000054342">
    <property type="component" value="Unassembled WGS sequence"/>
</dbReference>
<sequence length="552" mass="62323">MTLQHLDRVLLLCSLLLGIVSARRDVAHRRGFTPQAMEEMRARSLLGRETAAASERLYYTNKTKKYFVESLPEVPQSFMTEMYSGVIPLNMSDDSRGMFFVYQPRVGPPVKEVTIWFNGGPGCSSLEAFLQENGRIQWAWGQYSPTINPYSWVNLTNMLWVEYPIGVGFSPGDATATDEEGPALEFVEFFRNFQTIFNISNYSIYVTGESYAGRYVPYVANAMLDQNDTTHFNVSGALVYDPCIGSWPTANALSVYPWIQQNNNIMGFNQSYVSKLADMDQKCGYSQYRKNFMHFPPNGTQPPTYLNTTADPGCDLWDSVYDTAYSVNPCFNVYEPNLQCPLLSDPLGFPSDLIYSYPGLPPYFNRTDVKKAMHAPLTTDWELCTGPVFVAEDNGPEDENDLSADPIQMVLPRVIEATNRVLVYVPYVHRLKKIRSELTPTVRSNGDLDLEILTNGTLLAIQNMTWNGKLGFQSAPSKPISIRIPDVQYQEVFVSSGFGGLDGPTQGIMGIQHYERGLMWAETYLSGHMQPQFQPRSSYRHLQWLLGRIDAL</sequence>
<evidence type="ECO:0000313" key="7">
    <source>
        <dbReference type="EMBL" id="KIW55841.1"/>
    </source>
</evidence>
<dbReference type="RefSeq" id="XP_013316425.1">
    <property type="nucleotide sequence ID" value="XM_013460971.1"/>
</dbReference>
<dbReference type="InterPro" id="IPR029058">
    <property type="entry name" value="AB_hydrolase_fold"/>
</dbReference>
<name>A0A0D2BTN2_9EURO</name>
<evidence type="ECO:0000256" key="2">
    <source>
        <dbReference type="ARBA" id="ARBA00022645"/>
    </source>
</evidence>